<evidence type="ECO:0000256" key="5">
    <source>
        <dbReference type="ARBA" id="ARBA00023015"/>
    </source>
</evidence>
<dbReference type="SMART" id="SM00399">
    <property type="entry name" value="ZnF_C4"/>
    <property type="match status" value="1"/>
</dbReference>
<keyword evidence="6 10" id="KW-0238">DNA-binding</keyword>
<evidence type="ECO:0000256" key="1">
    <source>
        <dbReference type="ARBA" id="ARBA00004123"/>
    </source>
</evidence>
<feature type="region of interest" description="Disordered" evidence="11">
    <location>
        <begin position="164"/>
        <end position="194"/>
    </location>
</feature>
<dbReference type="Gene3D" id="3.30.50.10">
    <property type="entry name" value="Erythroid Transcription Factor GATA-1, subunit A"/>
    <property type="match status" value="1"/>
</dbReference>
<dbReference type="SMART" id="SM00430">
    <property type="entry name" value="HOLI"/>
    <property type="match status" value="1"/>
</dbReference>
<keyword evidence="4 10" id="KW-0862">Zinc</keyword>
<dbReference type="GO" id="GO:0005634">
    <property type="term" value="C:nucleus"/>
    <property type="evidence" value="ECO:0007669"/>
    <property type="project" value="UniProtKB-SubCell"/>
</dbReference>
<protein>
    <submittedName>
        <fullName evidence="14">Retinoid X receptor</fullName>
    </submittedName>
</protein>
<dbReference type="GO" id="GO:0008270">
    <property type="term" value="F:zinc ion binding"/>
    <property type="evidence" value="ECO:0007669"/>
    <property type="project" value="UniProtKB-KW"/>
</dbReference>
<evidence type="ECO:0000256" key="6">
    <source>
        <dbReference type="ARBA" id="ARBA00023125"/>
    </source>
</evidence>
<keyword evidence="7 10" id="KW-0804">Transcription</keyword>
<dbReference type="InterPro" id="IPR013088">
    <property type="entry name" value="Znf_NHR/GATA"/>
</dbReference>
<evidence type="ECO:0000256" key="8">
    <source>
        <dbReference type="ARBA" id="ARBA00023170"/>
    </source>
</evidence>
<evidence type="ECO:0000256" key="3">
    <source>
        <dbReference type="ARBA" id="ARBA00022771"/>
    </source>
</evidence>
<evidence type="ECO:0000256" key="7">
    <source>
        <dbReference type="ARBA" id="ARBA00023163"/>
    </source>
</evidence>
<dbReference type="InterPro" id="IPR001628">
    <property type="entry name" value="Znf_hrmn_rcpt"/>
</dbReference>
<feature type="compositionally biased region" description="Low complexity" evidence="11">
    <location>
        <begin position="55"/>
        <end position="85"/>
    </location>
</feature>
<evidence type="ECO:0000259" key="13">
    <source>
        <dbReference type="PROSITE" id="PS51843"/>
    </source>
</evidence>
<gene>
    <name evidence="14" type="primary">RXR</name>
</gene>
<dbReference type="PANTHER" id="PTHR24083">
    <property type="entry name" value="NUCLEAR HORMONE RECEPTOR"/>
    <property type="match status" value="1"/>
</dbReference>
<dbReference type="CDD" id="cd06943">
    <property type="entry name" value="NR_LBD_RXR_like"/>
    <property type="match status" value="1"/>
</dbReference>
<dbReference type="InterPro" id="IPR035500">
    <property type="entry name" value="NHR-like_dom_sf"/>
</dbReference>
<keyword evidence="3 10" id="KW-0863">Zinc-finger</keyword>
<keyword evidence="8 10" id="KW-0675">Receptor</keyword>
<dbReference type="InterPro" id="IPR050274">
    <property type="entry name" value="Nuclear_hormone_rcpt_NR2"/>
</dbReference>
<dbReference type="FunFam" id="3.30.50.10:FF:000006">
    <property type="entry name" value="Nuclear receptor subfamily 5 group A member"/>
    <property type="match status" value="1"/>
</dbReference>
<dbReference type="Gene3D" id="1.10.565.10">
    <property type="entry name" value="Retinoid X Receptor"/>
    <property type="match status" value="1"/>
</dbReference>
<dbReference type="SUPFAM" id="SSF57716">
    <property type="entry name" value="Glucocorticoid receptor-like (DNA-binding domain)"/>
    <property type="match status" value="1"/>
</dbReference>
<feature type="compositionally biased region" description="Polar residues" evidence="11">
    <location>
        <begin position="182"/>
        <end position="194"/>
    </location>
</feature>
<dbReference type="SUPFAM" id="SSF48508">
    <property type="entry name" value="Nuclear receptor ligand-binding domain"/>
    <property type="match status" value="1"/>
</dbReference>
<feature type="region of interest" description="Disordered" evidence="11">
    <location>
        <begin position="1"/>
        <end position="22"/>
    </location>
</feature>
<dbReference type="GO" id="GO:0043565">
    <property type="term" value="F:sequence-specific DNA binding"/>
    <property type="evidence" value="ECO:0007669"/>
    <property type="project" value="InterPro"/>
</dbReference>
<evidence type="ECO:0000256" key="4">
    <source>
        <dbReference type="ARBA" id="ARBA00022833"/>
    </source>
</evidence>
<sequence length="426" mass="47626">MEISYCDSTTDREELHLPEKVPGMEYACEEDGSSMNMVDSCLPEPPPLESIDSYSPLSGSDGTPGSSSSSLSFFPQNSSPNSNGSERQMLPCAVCSDKAYVKHYGVVACEGCKGFFKRSVRNNRKYQCLGNQRCDIDRKSRNKCQYCRFQKCIEVGMKPEAVQDETLKKEKRESTKRKAANPVSSGSKGSPVEVTSSRVEMPLVPIDLVVSAESMVEPSIQLFANTAVDPIRHVCLAADKQLASLAEWAKKLPHFTSLDITDQVVLLQWSWPELLIGGFCHRSAAVRDGILLATGLHLTRENLKKAGVGAIIDKIFAEVIEKMQEMQLDRAEWGCLRAVMLFSPDAKNLKDVQQVETYREMYSATLEDYMKKNRPDQPDRFTKVILRVPALKSIGLQALEHLYFFKLIGDVPMETFLLDMLEVTQP</sequence>
<evidence type="ECO:0000256" key="10">
    <source>
        <dbReference type="RuleBase" id="RU004334"/>
    </source>
</evidence>
<dbReference type="InterPro" id="IPR001723">
    <property type="entry name" value="Nuclear_hrmn_rcpt"/>
</dbReference>
<organism evidence="14">
    <name type="scientific">Aurelia aurita</name>
    <name type="common">Moon jellyfish</name>
    <name type="synonym">Medusa aurita</name>
    <dbReference type="NCBI Taxonomy" id="6145"/>
    <lineage>
        <taxon>Eukaryota</taxon>
        <taxon>Metazoa</taxon>
        <taxon>Cnidaria</taxon>
        <taxon>Scyphozoa</taxon>
        <taxon>Semaeostomeae</taxon>
        <taxon>Ulmaridae</taxon>
        <taxon>Aurelia</taxon>
    </lineage>
</organism>
<dbReference type="Pfam" id="PF00105">
    <property type="entry name" value="zf-C4"/>
    <property type="match status" value="1"/>
</dbReference>
<dbReference type="CDD" id="cd06916">
    <property type="entry name" value="NR_DBD_like"/>
    <property type="match status" value="1"/>
</dbReference>
<accession>S5ZWR0</accession>
<keyword evidence="9 10" id="KW-0539">Nucleus</keyword>
<dbReference type="AlphaFoldDB" id="S5ZWR0"/>
<dbReference type="SMR" id="S5ZWR0"/>
<dbReference type="InterPro" id="IPR000003">
    <property type="entry name" value="Retinoid-X_rcpt/HNF4"/>
</dbReference>
<keyword evidence="2 10" id="KW-0479">Metal-binding</keyword>
<dbReference type="PRINTS" id="PR00047">
    <property type="entry name" value="STROIDFINGER"/>
</dbReference>
<comment type="similarity">
    <text evidence="10">Belongs to the nuclear hormone receptor family.</text>
</comment>
<dbReference type="GO" id="GO:0003707">
    <property type="term" value="F:nuclear steroid receptor activity"/>
    <property type="evidence" value="ECO:0007669"/>
    <property type="project" value="InterPro"/>
</dbReference>
<feature type="compositionally biased region" description="Basic and acidic residues" evidence="11">
    <location>
        <begin position="9"/>
        <end position="19"/>
    </location>
</feature>
<dbReference type="PROSITE" id="PS00031">
    <property type="entry name" value="NUCLEAR_REC_DBD_1"/>
    <property type="match status" value="1"/>
</dbReference>
<dbReference type="PROSITE" id="PS51843">
    <property type="entry name" value="NR_LBD"/>
    <property type="match status" value="1"/>
</dbReference>
<evidence type="ECO:0000256" key="2">
    <source>
        <dbReference type="ARBA" id="ARBA00022723"/>
    </source>
</evidence>
<dbReference type="PROSITE" id="PS51030">
    <property type="entry name" value="NUCLEAR_REC_DBD_2"/>
    <property type="match status" value="1"/>
</dbReference>
<reference evidence="14" key="1">
    <citation type="journal article" date="2014" name="Curr. Biol.">
        <title>Regulation of polyp-to-jellyfish transition in Aurelia aurita.</title>
        <authorList>
            <person name="Fuchs B."/>
            <person name="Wang W."/>
            <person name="Graspeuntner S."/>
            <person name="Li Y."/>
            <person name="Insua S."/>
            <person name="Herbst E.M."/>
            <person name="Dirksen P."/>
            <person name="Bohm A.M."/>
            <person name="Hemmrich G."/>
            <person name="Sommer F."/>
            <person name="Domazet-Loso T."/>
            <person name="Klostermeier U.C."/>
            <person name="Anton-Erxleben F."/>
            <person name="Rosenstiel P."/>
            <person name="Bosch T.C."/>
            <person name="Khalturin K."/>
        </authorList>
    </citation>
    <scope>NUCLEOTIDE SEQUENCE</scope>
    <source>
        <strain evidence="14">Roscoff</strain>
    </source>
</reference>
<name>S5ZWR0_AURAU</name>
<proteinExistence type="evidence at transcript level"/>
<dbReference type="EMBL" id="KC341729">
    <property type="protein sequence ID" value="AGT42223.1"/>
    <property type="molecule type" value="mRNA"/>
</dbReference>
<evidence type="ECO:0000259" key="12">
    <source>
        <dbReference type="PROSITE" id="PS51030"/>
    </source>
</evidence>
<evidence type="ECO:0000313" key="14">
    <source>
        <dbReference type="EMBL" id="AGT42223.1"/>
    </source>
</evidence>
<dbReference type="PRINTS" id="PR00545">
    <property type="entry name" value="RETINOIDXR"/>
</dbReference>
<comment type="subcellular location">
    <subcellularLocation>
        <location evidence="1 10">Nucleus</location>
    </subcellularLocation>
</comment>
<dbReference type="PRINTS" id="PR00398">
    <property type="entry name" value="STRDHORMONER"/>
</dbReference>
<dbReference type="Pfam" id="PF00104">
    <property type="entry name" value="Hormone_recep"/>
    <property type="match status" value="1"/>
</dbReference>
<feature type="domain" description="NR LBD" evidence="13">
    <location>
        <begin position="201"/>
        <end position="424"/>
    </location>
</feature>
<evidence type="ECO:0000256" key="9">
    <source>
        <dbReference type="ARBA" id="ARBA00023242"/>
    </source>
</evidence>
<keyword evidence="5 10" id="KW-0805">Transcription regulation</keyword>
<dbReference type="InterPro" id="IPR000536">
    <property type="entry name" value="Nucl_hrmn_rcpt_lig-bd"/>
</dbReference>
<feature type="region of interest" description="Disordered" evidence="11">
    <location>
        <begin position="52"/>
        <end position="87"/>
    </location>
</feature>
<dbReference type="FunFam" id="1.10.565.10:FF:000052">
    <property type="entry name" value="Ultraspiracle nuclear receptor"/>
    <property type="match status" value="1"/>
</dbReference>
<evidence type="ECO:0000256" key="11">
    <source>
        <dbReference type="SAM" id="MobiDB-lite"/>
    </source>
</evidence>
<feature type="domain" description="Nuclear receptor" evidence="12">
    <location>
        <begin position="89"/>
        <end position="164"/>
    </location>
</feature>